<organism evidence="2 3">
    <name type="scientific">Magnaporthiopsis poae (strain ATCC 64411 / 73-15)</name>
    <name type="common">Kentucky bluegrass fungus</name>
    <name type="synonym">Magnaporthe poae</name>
    <dbReference type="NCBI Taxonomy" id="644358"/>
    <lineage>
        <taxon>Eukaryota</taxon>
        <taxon>Fungi</taxon>
        <taxon>Dikarya</taxon>
        <taxon>Ascomycota</taxon>
        <taxon>Pezizomycotina</taxon>
        <taxon>Sordariomycetes</taxon>
        <taxon>Sordariomycetidae</taxon>
        <taxon>Magnaporthales</taxon>
        <taxon>Magnaporthaceae</taxon>
        <taxon>Magnaporthiopsis</taxon>
    </lineage>
</organism>
<gene>
    <name evidence="1" type="ORF">MAPG_11878</name>
</gene>
<proteinExistence type="predicted"/>
<accession>A0A0C4EGE1</accession>
<reference evidence="3" key="1">
    <citation type="submission" date="2010-05" db="EMBL/GenBank/DDBJ databases">
        <title>The genome sequence of Magnaporthe poae strain ATCC 64411.</title>
        <authorList>
            <person name="Ma L.-J."/>
            <person name="Dead R."/>
            <person name="Young S."/>
            <person name="Zeng Q."/>
            <person name="Koehrsen M."/>
            <person name="Alvarado L."/>
            <person name="Berlin A."/>
            <person name="Chapman S.B."/>
            <person name="Chen Z."/>
            <person name="Freedman E."/>
            <person name="Gellesch M."/>
            <person name="Goldberg J."/>
            <person name="Griggs A."/>
            <person name="Gujja S."/>
            <person name="Heilman E.R."/>
            <person name="Heiman D."/>
            <person name="Hepburn T."/>
            <person name="Howarth C."/>
            <person name="Jen D."/>
            <person name="Larson L."/>
            <person name="Mehta T."/>
            <person name="Neiman D."/>
            <person name="Pearson M."/>
            <person name="Roberts A."/>
            <person name="Saif S."/>
            <person name="Shea T."/>
            <person name="Shenoy N."/>
            <person name="Sisk P."/>
            <person name="Stolte C."/>
            <person name="Sykes S."/>
            <person name="Walk T."/>
            <person name="White J."/>
            <person name="Yandava C."/>
            <person name="Haas B."/>
            <person name="Nusbaum C."/>
            <person name="Birren B."/>
        </authorList>
    </citation>
    <scope>NUCLEOTIDE SEQUENCE [LARGE SCALE GENOMIC DNA]</scope>
    <source>
        <strain evidence="3">ATCC 64411 / 73-15</strain>
    </source>
</reference>
<name>A0A0C4EGE1_MAGP6</name>
<keyword evidence="3" id="KW-1185">Reference proteome</keyword>
<reference evidence="1" key="2">
    <citation type="submission" date="2010-05" db="EMBL/GenBank/DDBJ databases">
        <title>The Genome Sequence of Magnaporthe poae strain ATCC 64411.</title>
        <authorList>
            <consortium name="The Broad Institute Genome Sequencing Platform"/>
            <consortium name="Broad Institute Genome Sequencing Center for Infectious Disease"/>
            <person name="Ma L.-J."/>
            <person name="Dead R."/>
            <person name="Young S."/>
            <person name="Zeng Q."/>
            <person name="Koehrsen M."/>
            <person name="Alvarado L."/>
            <person name="Berlin A."/>
            <person name="Chapman S.B."/>
            <person name="Chen Z."/>
            <person name="Freedman E."/>
            <person name="Gellesch M."/>
            <person name="Goldberg J."/>
            <person name="Griggs A."/>
            <person name="Gujja S."/>
            <person name="Heilman E.R."/>
            <person name="Heiman D."/>
            <person name="Hepburn T."/>
            <person name="Howarth C."/>
            <person name="Jen D."/>
            <person name="Larson L."/>
            <person name="Mehta T."/>
            <person name="Neiman D."/>
            <person name="Pearson M."/>
            <person name="Roberts A."/>
            <person name="Saif S."/>
            <person name="Shea T."/>
            <person name="Shenoy N."/>
            <person name="Sisk P."/>
            <person name="Stolte C."/>
            <person name="Sykes S."/>
            <person name="Walk T."/>
            <person name="White J."/>
            <person name="Yandava C."/>
            <person name="Haas B."/>
            <person name="Nusbaum C."/>
            <person name="Birren B."/>
        </authorList>
    </citation>
    <scope>NUCLEOTIDE SEQUENCE</scope>
    <source>
        <strain evidence="1">ATCC 64411</strain>
    </source>
</reference>
<dbReference type="Proteomes" id="UP000011715">
    <property type="component" value="Unassembled WGS sequence"/>
</dbReference>
<dbReference type="EMBL" id="GL877026">
    <property type="protein sequence ID" value="KLU92929.1"/>
    <property type="molecule type" value="Genomic_DNA"/>
</dbReference>
<dbReference type="eggNOG" id="ENOG502RR7C">
    <property type="taxonomic scope" value="Eukaryota"/>
</dbReference>
<sequence>MAPFIFDLPEVMLLIIEHADLPTLSALARTRRHAWQVVSNYEASISAGRLNNFPIPPTTSVLSTKRVNGRRILPRLSLNTVRELQCREQRISTMVRSEFLAANTTIPSRARPRYLCCLERAAHLCDHISDLGCLCDGNHSLETSLRGRQAQANFIKTLPTTDLAFLSELSWIGSIGWARSMGTTINGDPDTKYKSLAFEEMVLRKGSAFLWGYALGPGEFRAHAEKQILSGADEIEDWEMGVGDQLPSLRQAVIRAFMAHKGCEFKDVWTEFDSLIVQCC</sequence>
<evidence type="ECO:0000313" key="1">
    <source>
        <dbReference type="EMBL" id="KLU92929.1"/>
    </source>
</evidence>
<dbReference type="OrthoDB" id="4918043at2759"/>
<dbReference type="AlphaFoldDB" id="A0A0C4EGE1"/>
<reference evidence="1" key="3">
    <citation type="submission" date="2011-03" db="EMBL/GenBank/DDBJ databases">
        <title>Annotation of Magnaporthe poae ATCC 64411.</title>
        <authorList>
            <person name="Ma L.-J."/>
            <person name="Dead R."/>
            <person name="Young S.K."/>
            <person name="Zeng Q."/>
            <person name="Gargeya S."/>
            <person name="Fitzgerald M."/>
            <person name="Haas B."/>
            <person name="Abouelleil A."/>
            <person name="Alvarado L."/>
            <person name="Arachchi H.M."/>
            <person name="Berlin A."/>
            <person name="Brown A."/>
            <person name="Chapman S.B."/>
            <person name="Chen Z."/>
            <person name="Dunbar C."/>
            <person name="Freedman E."/>
            <person name="Gearin G."/>
            <person name="Gellesch M."/>
            <person name="Goldberg J."/>
            <person name="Griggs A."/>
            <person name="Gujja S."/>
            <person name="Heiman D."/>
            <person name="Howarth C."/>
            <person name="Larson L."/>
            <person name="Lui A."/>
            <person name="MacDonald P.J.P."/>
            <person name="Mehta T."/>
            <person name="Montmayeur A."/>
            <person name="Murphy C."/>
            <person name="Neiman D."/>
            <person name="Pearson M."/>
            <person name="Priest M."/>
            <person name="Roberts A."/>
            <person name="Saif S."/>
            <person name="Shea T."/>
            <person name="Shenoy N."/>
            <person name="Sisk P."/>
            <person name="Stolte C."/>
            <person name="Sykes S."/>
            <person name="Yandava C."/>
            <person name="Wortman J."/>
            <person name="Nusbaum C."/>
            <person name="Birren B."/>
        </authorList>
    </citation>
    <scope>NUCLEOTIDE SEQUENCE</scope>
    <source>
        <strain evidence="1">ATCC 64411</strain>
    </source>
</reference>
<reference evidence="2" key="5">
    <citation type="submission" date="2015-06" db="UniProtKB">
        <authorList>
            <consortium name="EnsemblFungi"/>
        </authorList>
    </citation>
    <scope>IDENTIFICATION</scope>
    <source>
        <strain evidence="2">ATCC 64411</strain>
    </source>
</reference>
<dbReference type="EMBL" id="ADBL01002957">
    <property type="status" value="NOT_ANNOTATED_CDS"/>
    <property type="molecule type" value="Genomic_DNA"/>
</dbReference>
<dbReference type="OMA" id="WHLALKE"/>
<dbReference type="EnsemblFungi" id="MAPG_11878T0">
    <property type="protein sequence ID" value="MAPG_11878T0"/>
    <property type="gene ID" value="MAPG_11878"/>
</dbReference>
<protein>
    <submittedName>
        <fullName evidence="1 2">Uncharacterized protein</fullName>
    </submittedName>
</protein>
<dbReference type="STRING" id="644358.A0A0C4EGE1"/>
<evidence type="ECO:0000313" key="2">
    <source>
        <dbReference type="EnsemblFungi" id="MAPG_11878T0"/>
    </source>
</evidence>
<dbReference type="VEuPathDB" id="FungiDB:MAPG_11878"/>
<reference evidence="2" key="4">
    <citation type="journal article" date="2015" name="G3 (Bethesda)">
        <title>Genome sequences of three phytopathogenic species of the Magnaporthaceae family of fungi.</title>
        <authorList>
            <person name="Okagaki L.H."/>
            <person name="Nunes C.C."/>
            <person name="Sailsbery J."/>
            <person name="Clay B."/>
            <person name="Brown D."/>
            <person name="John T."/>
            <person name="Oh Y."/>
            <person name="Young N."/>
            <person name="Fitzgerald M."/>
            <person name="Haas B.J."/>
            <person name="Zeng Q."/>
            <person name="Young S."/>
            <person name="Adiconis X."/>
            <person name="Fan L."/>
            <person name="Levin J.Z."/>
            <person name="Mitchell T.K."/>
            <person name="Okubara P.A."/>
            <person name="Farman M.L."/>
            <person name="Kohn L.M."/>
            <person name="Birren B."/>
            <person name="Ma L.-J."/>
            <person name="Dean R.A."/>
        </authorList>
    </citation>
    <scope>NUCLEOTIDE SEQUENCE</scope>
    <source>
        <strain evidence="2">ATCC 64411 / 73-15</strain>
    </source>
</reference>
<evidence type="ECO:0000313" key="3">
    <source>
        <dbReference type="Proteomes" id="UP000011715"/>
    </source>
</evidence>